<dbReference type="OMA" id="KMERRIP"/>
<gene>
    <name evidence="1" type="primary">LOC107820902</name>
</gene>
<dbReference type="PaxDb" id="4097-A0A1S4CN88"/>
<dbReference type="STRING" id="4097.A0A1S4CN88"/>
<name>A0A1S4CN88_TOBAC</name>
<protein>
    <submittedName>
        <fullName evidence="1">Uncharacterized protein</fullName>
    </submittedName>
</protein>
<dbReference type="AlphaFoldDB" id="A0A1S4CN88"/>
<dbReference type="OrthoDB" id="1302332at2759"/>
<reference evidence="1" key="1">
    <citation type="submission" date="2025-08" db="UniProtKB">
        <authorList>
            <consortium name="RefSeq"/>
        </authorList>
    </citation>
    <scope>IDENTIFICATION</scope>
</reference>
<accession>A0A1S4CN88</accession>
<organism evidence="1">
    <name type="scientific">Nicotiana tabacum</name>
    <name type="common">Common tobacco</name>
    <dbReference type="NCBI Taxonomy" id="4097"/>
    <lineage>
        <taxon>Eukaryota</taxon>
        <taxon>Viridiplantae</taxon>
        <taxon>Streptophyta</taxon>
        <taxon>Embryophyta</taxon>
        <taxon>Tracheophyta</taxon>
        <taxon>Spermatophyta</taxon>
        <taxon>Magnoliopsida</taxon>
        <taxon>eudicotyledons</taxon>
        <taxon>Gunneridae</taxon>
        <taxon>Pentapetalae</taxon>
        <taxon>asterids</taxon>
        <taxon>lamiids</taxon>
        <taxon>Solanales</taxon>
        <taxon>Solanaceae</taxon>
        <taxon>Nicotianoideae</taxon>
        <taxon>Nicotianeae</taxon>
        <taxon>Nicotiana</taxon>
    </lineage>
</organism>
<sequence>MFLQQRSKVNWFKLEDDNTKYFYAVIKHRKLQKANVQLTDEENIVQTEPEAIINIFVRFYKDLLGRKERCKTMAFTSFLRSGHTLSVDQQLELVREYTGKELKHVMFSIDINKSPDLDGYSSDFFKKAWSIVGEDVTKAVL</sequence>
<dbReference type="KEGG" id="nta:107820902"/>
<dbReference type="RefSeq" id="XP_016502742.1">
    <property type="nucleotide sequence ID" value="XM_016647256.1"/>
</dbReference>
<proteinExistence type="predicted"/>
<evidence type="ECO:0000313" key="1">
    <source>
        <dbReference type="RefSeq" id="XP_016502742.1"/>
    </source>
</evidence>